<reference evidence="1 2" key="1">
    <citation type="journal article" date="2015" name="Genome Announc.">
        <title>Complete Genome Sequence of Spiroplasma kunkelii Strain CR2-3x, Causal Agent of Corn Stunt Disease in Zea mays L.</title>
        <authorList>
            <person name="Davis R.E."/>
            <person name="Shao J."/>
            <person name="Dally E.L."/>
            <person name="Zhao Y."/>
            <person name="Gasparich G.E."/>
            <person name="Gaynor B.J."/>
            <person name="Athey J.C."/>
            <person name="Harrison N.A."/>
            <person name="Donofrio N."/>
        </authorList>
    </citation>
    <scope>NUCLEOTIDE SEQUENCE [LARGE SCALE GENOMIC DNA]</scope>
    <source>
        <strain evidence="1 2">CR2-3x</strain>
    </source>
</reference>
<organism evidence="1 2">
    <name type="scientific">Spiroplasma kunkelii CR2-3x</name>
    <dbReference type="NCBI Taxonomy" id="273035"/>
    <lineage>
        <taxon>Bacteria</taxon>
        <taxon>Bacillati</taxon>
        <taxon>Mycoplasmatota</taxon>
        <taxon>Mollicutes</taxon>
        <taxon>Entomoplasmatales</taxon>
        <taxon>Spiroplasmataceae</taxon>
        <taxon>Spiroplasma</taxon>
    </lineage>
</organism>
<accession>A0A0K2JHZ5</accession>
<dbReference type="PATRIC" id="fig|273035.7.peg.1173"/>
<evidence type="ECO:0000313" key="1">
    <source>
        <dbReference type="EMBL" id="ALA97841.1"/>
    </source>
</evidence>
<name>A0A0K2JHZ5_SPIKU</name>
<dbReference type="EMBL" id="CP010899">
    <property type="protein sequence ID" value="ALA97841.1"/>
    <property type="molecule type" value="Genomic_DNA"/>
</dbReference>
<dbReference type="AlphaFoldDB" id="A0A0K2JHZ5"/>
<proteinExistence type="predicted"/>
<dbReference type="RefSeq" id="WP_235510943.1">
    <property type="nucleotide sequence ID" value="NZ_CP010899.1"/>
</dbReference>
<keyword evidence="2" id="KW-1185">Reference proteome</keyword>
<dbReference type="Proteomes" id="UP000062963">
    <property type="component" value="Chromosome"/>
</dbReference>
<protein>
    <submittedName>
        <fullName evidence="1">Uncharacterized protein</fullName>
    </submittedName>
</protein>
<sequence length="92" mass="10347">MSVFNNKLITYCAQTEVIIWGTTSIKLIPTLLPWSYDGIFQTYHCAINNAATIPATVTISGIVLNKAAITPPTYPKSFWTLVNKAWFKYKCE</sequence>
<gene>
    <name evidence="1" type="ORF">SKUN_00954</name>
</gene>
<dbReference type="KEGG" id="skn:SKUN_00954"/>
<evidence type="ECO:0000313" key="2">
    <source>
        <dbReference type="Proteomes" id="UP000062963"/>
    </source>
</evidence>